<dbReference type="EMBL" id="VSRR010003947">
    <property type="protein sequence ID" value="MPC38005.1"/>
    <property type="molecule type" value="Genomic_DNA"/>
</dbReference>
<name>A0A5B7EX09_PORTR</name>
<evidence type="ECO:0000313" key="3">
    <source>
        <dbReference type="Proteomes" id="UP000324222"/>
    </source>
</evidence>
<feature type="region of interest" description="Disordered" evidence="1">
    <location>
        <begin position="1"/>
        <end position="20"/>
    </location>
</feature>
<dbReference type="AlphaFoldDB" id="A0A5B7EX09"/>
<keyword evidence="3" id="KW-1185">Reference proteome</keyword>
<gene>
    <name evidence="2" type="ORF">E2C01_031502</name>
</gene>
<accession>A0A5B7EX09</accession>
<protein>
    <submittedName>
        <fullName evidence="2">Uncharacterized protein</fullName>
    </submittedName>
</protein>
<evidence type="ECO:0000256" key="1">
    <source>
        <dbReference type="SAM" id="MobiDB-lite"/>
    </source>
</evidence>
<reference evidence="2 3" key="1">
    <citation type="submission" date="2019-05" db="EMBL/GenBank/DDBJ databases">
        <title>Another draft genome of Portunus trituberculatus and its Hox gene families provides insights of decapod evolution.</title>
        <authorList>
            <person name="Jeong J.-H."/>
            <person name="Song I."/>
            <person name="Kim S."/>
            <person name="Choi T."/>
            <person name="Kim D."/>
            <person name="Ryu S."/>
            <person name="Kim W."/>
        </authorList>
    </citation>
    <scope>NUCLEOTIDE SEQUENCE [LARGE SCALE GENOMIC DNA]</scope>
    <source>
        <tissue evidence="2">Muscle</tissue>
    </source>
</reference>
<dbReference type="Proteomes" id="UP000324222">
    <property type="component" value="Unassembled WGS sequence"/>
</dbReference>
<proteinExistence type="predicted"/>
<sequence length="115" mass="12693">MAQLTPMAGRRSEGGGALEFVSLPPPSSSSSFVHHLQLFISTTPNHYSSLHPPSHSHSFRAYLFSKVMQGEMLNVIPATLRNSPSTPSLLLFLPHTVPKVTMIDQGRWEDDPLRS</sequence>
<organism evidence="2 3">
    <name type="scientific">Portunus trituberculatus</name>
    <name type="common">Swimming crab</name>
    <name type="synonym">Neptunus trituberculatus</name>
    <dbReference type="NCBI Taxonomy" id="210409"/>
    <lineage>
        <taxon>Eukaryota</taxon>
        <taxon>Metazoa</taxon>
        <taxon>Ecdysozoa</taxon>
        <taxon>Arthropoda</taxon>
        <taxon>Crustacea</taxon>
        <taxon>Multicrustacea</taxon>
        <taxon>Malacostraca</taxon>
        <taxon>Eumalacostraca</taxon>
        <taxon>Eucarida</taxon>
        <taxon>Decapoda</taxon>
        <taxon>Pleocyemata</taxon>
        <taxon>Brachyura</taxon>
        <taxon>Eubrachyura</taxon>
        <taxon>Portunoidea</taxon>
        <taxon>Portunidae</taxon>
        <taxon>Portuninae</taxon>
        <taxon>Portunus</taxon>
    </lineage>
</organism>
<evidence type="ECO:0000313" key="2">
    <source>
        <dbReference type="EMBL" id="MPC38005.1"/>
    </source>
</evidence>
<comment type="caution">
    <text evidence="2">The sequence shown here is derived from an EMBL/GenBank/DDBJ whole genome shotgun (WGS) entry which is preliminary data.</text>
</comment>